<dbReference type="PANTHER" id="PTHR10545:SF51">
    <property type="entry name" value="THIALYSINE N-EPSILON-ACETYLTRANSFERASE"/>
    <property type="match status" value="1"/>
</dbReference>
<dbReference type="InterPro" id="IPR051016">
    <property type="entry name" value="Diverse_Substrate_AcTransf"/>
</dbReference>
<evidence type="ECO:0000256" key="3">
    <source>
        <dbReference type="ARBA" id="ARBA00023315"/>
    </source>
</evidence>
<dbReference type="AlphaFoldDB" id="A0A3Q2XHW8"/>
<dbReference type="CDD" id="cd04301">
    <property type="entry name" value="NAT_SF"/>
    <property type="match status" value="1"/>
</dbReference>
<dbReference type="SUPFAM" id="SSF55729">
    <property type="entry name" value="Acyl-CoA N-acyltransferases (Nat)"/>
    <property type="match status" value="1"/>
</dbReference>
<evidence type="ECO:0000313" key="5">
    <source>
        <dbReference type="Ensembl" id="ENSHCOP00000003367.1"/>
    </source>
</evidence>
<protein>
    <submittedName>
        <fullName evidence="5">Spermidine/spermine N1-acetyltransferase family member 2b</fullName>
    </submittedName>
</protein>
<evidence type="ECO:0000256" key="2">
    <source>
        <dbReference type="ARBA" id="ARBA00022679"/>
    </source>
</evidence>
<reference evidence="5" key="1">
    <citation type="submission" date="2025-08" db="UniProtKB">
        <authorList>
            <consortium name="Ensembl"/>
        </authorList>
    </citation>
    <scope>IDENTIFICATION</scope>
</reference>
<dbReference type="InterPro" id="IPR016181">
    <property type="entry name" value="Acyl_CoA_acyltransferase"/>
</dbReference>
<dbReference type="FunFam" id="3.40.630.30:FF:000064">
    <property type="entry name" value="GNAT family acetyltransferase"/>
    <property type="match status" value="1"/>
</dbReference>
<keyword evidence="6" id="KW-1185">Reference proteome</keyword>
<evidence type="ECO:0000259" key="4">
    <source>
        <dbReference type="PROSITE" id="PS51186"/>
    </source>
</evidence>
<dbReference type="OMA" id="QYECYLA"/>
<comment type="similarity">
    <text evidence="1">Belongs to the acetyltransferase family.</text>
</comment>
<proteinExistence type="inferred from homology"/>
<dbReference type="Proteomes" id="UP000264820">
    <property type="component" value="Unplaced"/>
</dbReference>
<organism evidence="5 6">
    <name type="scientific">Hippocampus comes</name>
    <name type="common">Tiger tail seahorse</name>
    <dbReference type="NCBI Taxonomy" id="109280"/>
    <lineage>
        <taxon>Eukaryota</taxon>
        <taxon>Metazoa</taxon>
        <taxon>Chordata</taxon>
        <taxon>Craniata</taxon>
        <taxon>Vertebrata</taxon>
        <taxon>Euteleostomi</taxon>
        <taxon>Actinopterygii</taxon>
        <taxon>Neopterygii</taxon>
        <taxon>Teleostei</taxon>
        <taxon>Neoteleostei</taxon>
        <taxon>Acanthomorphata</taxon>
        <taxon>Syngnathiaria</taxon>
        <taxon>Syngnathiformes</taxon>
        <taxon>Syngnathoidei</taxon>
        <taxon>Syngnathidae</taxon>
        <taxon>Hippocampus</taxon>
    </lineage>
</organism>
<dbReference type="InterPro" id="IPR000182">
    <property type="entry name" value="GNAT_dom"/>
</dbReference>
<dbReference type="GO" id="GO:0008080">
    <property type="term" value="F:N-acetyltransferase activity"/>
    <property type="evidence" value="ECO:0007669"/>
    <property type="project" value="TreeGrafter"/>
</dbReference>
<dbReference type="Pfam" id="PF00583">
    <property type="entry name" value="Acetyltransf_1"/>
    <property type="match status" value="1"/>
</dbReference>
<reference evidence="5" key="2">
    <citation type="submission" date="2025-09" db="UniProtKB">
        <authorList>
            <consortium name="Ensembl"/>
        </authorList>
    </citation>
    <scope>IDENTIFICATION</scope>
</reference>
<feature type="domain" description="N-acetyltransferase" evidence="4">
    <location>
        <begin position="4"/>
        <end position="152"/>
    </location>
</feature>
<dbReference type="Gene3D" id="3.40.630.30">
    <property type="match status" value="1"/>
</dbReference>
<name>A0A3Q2XHW8_HIPCM</name>
<dbReference type="STRING" id="109280.ENSHCOP00000003367"/>
<keyword evidence="2" id="KW-0808">Transferase</keyword>
<evidence type="ECO:0000256" key="1">
    <source>
        <dbReference type="ARBA" id="ARBA00008694"/>
    </source>
</evidence>
<dbReference type="Ensembl" id="ENSHCOT00000008840.1">
    <property type="protein sequence ID" value="ENSHCOP00000003367.1"/>
    <property type="gene ID" value="ENSHCOG00000004769.1"/>
</dbReference>
<accession>A0A3Q2XHW8</accession>
<dbReference type="GeneTree" id="ENSGT00950000183121"/>
<dbReference type="PROSITE" id="PS51186">
    <property type="entry name" value="GNAT"/>
    <property type="match status" value="1"/>
</dbReference>
<keyword evidence="3" id="KW-0012">Acyltransferase</keyword>
<evidence type="ECO:0000313" key="6">
    <source>
        <dbReference type="Proteomes" id="UP000264820"/>
    </source>
</evidence>
<dbReference type="PANTHER" id="PTHR10545">
    <property type="entry name" value="DIAMINE N-ACETYLTRANSFERASE"/>
    <property type="match status" value="1"/>
</dbReference>
<sequence length="160" mass="18394">VMNFAIRLATKADFKDIWRLLRVSLMDSQTILQHHGFKQNPCFECFVAVVPDEHKSKEGFTTVGCALYFDMYDTWKGQSVYLDHFYVMPEFRGFGIGKALLSNVAKEGAWLQLNVVDWNTPSLDFFAARGAQDITVKEGWHVIHFDGQNLDRLANETRQN</sequence>